<dbReference type="RefSeq" id="WP_150904076.1">
    <property type="nucleotide sequence ID" value="NZ_VTWT01000006.1"/>
</dbReference>
<keyword evidence="4" id="KW-1185">Reference proteome</keyword>
<feature type="signal peptide" evidence="2">
    <location>
        <begin position="1"/>
        <end position="20"/>
    </location>
</feature>
<organism evidence="3 4">
    <name type="scientific">Adhaeribacter soli</name>
    <dbReference type="NCBI Taxonomy" id="2607655"/>
    <lineage>
        <taxon>Bacteria</taxon>
        <taxon>Pseudomonadati</taxon>
        <taxon>Bacteroidota</taxon>
        <taxon>Cytophagia</taxon>
        <taxon>Cytophagales</taxon>
        <taxon>Hymenobacteraceae</taxon>
        <taxon>Adhaeribacter</taxon>
    </lineage>
</organism>
<dbReference type="Proteomes" id="UP000326570">
    <property type="component" value="Unassembled WGS sequence"/>
</dbReference>
<accession>A0A5N1IX67</accession>
<proteinExistence type="predicted"/>
<comment type="caution">
    <text evidence="3">The sequence shown here is derived from an EMBL/GenBank/DDBJ whole genome shotgun (WGS) entry which is preliminary data.</text>
</comment>
<keyword evidence="1" id="KW-0812">Transmembrane</keyword>
<feature type="chain" id="PRO_5024866495" evidence="2">
    <location>
        <begin position="21"/>
        <end position="246"/>
    </location>
</feature>
<feature type="transmembrane region" description="Helical" evidence="1">
    <location>
        <begin position="162"/>
        <end position="182"/>
    </location>
</feature>
<sequence>MQNYLSKICLFFFASFLCFLQPVYSQKFTNSLTEADSLYNQKEYLKSLAIYKEILKNGQEYSPQMLLKMAYIEEALRHYDQSMYYLSLYYHLHPNRAVLRKMEEVAHTQGLKGYEYSDLDFFRTQFRKYYMNILELLLIGAVGVVTVMVLKRKQAFFRQPAFRLLFLLYLGFILYYINLLTFRQQGITHKQQAALMSGPAAGSQWLATLTKGNRLTITGENDIWFEVKWQGERAYIRKKNLLLLPE</sequence>
<evidence type="ECO:0000256" key="1">
    <source>
        <dbReference type="SAM" id="Phobius"/>
    </source>
</evidence>
<reference evidence="3 4" key="1">
    <citation type="submission" date="2019-09" db="EMBL/GenBank/DDBJ databases">
        <title>Genome sequence of Adhaeribacter sp. M2.</title>
        <authorList>
            <person name="Srinivasan S."/>
        </authorList>
    </citation>
    <scope>NUCLEOTIDE SEQUENCE [LARGE SCALE GENOMIC DNA]</scope>
    <source>
        <strain evidence="3 4">M2</strain>
    </source>
</reference>
<dbReference type="Gene3D" id="2.30.30.40">
    <property type="entry name" value="SH3 Domains"/>
    <property type="match status" value="1"/>
</dbReference>
<feature type="transmembrane region" description="Helical" evidence="1">
    <location>
        <begin position="129"/>
        <end position="150"/>
    </location>
</feature>
<evidence type="ECO:0000313" key="3">
    <source>
        <dbReference type="EMBL" id="KAA9332663.1"/>
    </source>
</evidence>
<keyword evidence="1" id="KW-1133">Transmembrane helix</keyword>
<keyword evidence="2" id="KW-0732">Signal</keyword>
<protein>
    <submittedName>
        <fullName evidence="3">SH3 domain-containing protein</fullName>
    </submittedName>
</protein>
<dbReference type="AlphaFoldDB" id="A0A5N1IX67"/>
<evidence type="ECO:0000256" key="2">
    <source>
        <dbReference type="SAM" id="SignalP"/>
    </source>
</evidence>
<name>A0A5N1IX67_9BACT</name>
<gene>
    <name evidence="3" type="ORF">F0P94_11685</name>
</gene>
<evidence type="ECO:0000313" key="4">
    <source>
        <dbReference type="Proteomes" id="UP000326570"/>
    </source>
</evidence>
<keyword evidence="1" id="KW-0472">Membrane</keyword>
<dbReference type="EMBL" id="VTWT01000006">
    <property type="protein sequence ID" value="KAA9332663.1"/>
    <property type="molecule type" value="Genomic_DNA"/>
</dbReference>